<proteinExistence type="predicted"/>
<protein>
    <recommendedName>
        <fullName evidence="4">DUF834 domain-containing protein</fullName>
    </recommendedName>
</protein>
<sequence length="69" mass="7219">MALGGAPVRVVIAVAMEEGGVLVVVLLGGGSCWEGRRVRRGHLDLGGMEAARFGVRKMSGGGEKQQRRS</sequence>
<comment type="caution">
    <text evidence="2">The sequence shown here is derived from an EMBL/GenBank/DDBJ whole genome shotgun (WGS) entry which is preliminary data.</text>
</comment>
<keyword evidence="1" id="KW-1133">Transmembrane helix</keyword>
<evidence type="ECO:0000256" key="1">
    <source>
        <dbReference type="SAM" id="Phobius"/>
    </source>
</evidence>
<reference evidence="2 3" key="1">
    <citation type="submission" date="2019-11" db="EMBL/GenBank/DDBJ databases">
        <title>Whole genome sequence of Oryza granulata.</title>
        <authorList>
            <person name="Li W."/>
        </authorList>
    </citation>
    <scope>NUCLEOTIDE SEQUENCE [LARGE SCALE GENOMIC DNA]</scope>
    <source>
        <strain evidence="3">cv. Menghai</strain>
        <tissue evidence="2">Leaf</tissue>
    </source>
</reference>
<evidence type="ECO:0000313" key="2">
    <source>
        <dbReference type="EMBL" id="KAF0900014.1"/>
    </source>
</evidence>
<dbReference type="Proteomes" id="UP000479710">
    <property type="component" value="Unassembled WGS sequence"/>
</dbReference>
<evidence type="ECO:0000313" key="3">
    <source>
        <dbReference type="Proteomes" id="UP000479710"/>
    </source>
</evidence>
<name>A0A6G1CJS2_9ORYZ</name>
<evidence type="ECO:0008006" key="4">
    <source>
        <dbReference type="Google" id="ProtNLM"/>
    </source>
</evidence>
<dbReference type="EMBL" id="SPHZ02000009">
    <property type="protein sequence ID" value="KAF0900014.1"/>
    <property type="molecule type" value="Genomic_DNA"/>
</dbReference>
<accession>A0A6G1CJS2</accession>
<organism evidence="2 3">
    <name type="scientific">Oryza meyeriana var. granulata</name>
    <dbReference type="NCBI Taxonomy" id="110450"/>
    <lineage>
        <taxon>Eukaryota</taxon>
        <taxon>Viridiplantae</taxon>
        <taxon>Streptophyta</taxon>
        <taxon>Embryophyta</taxon>
        <taxon>Tracheophyta</taxon>
        <taxon>Spermatophyta</taxon>
        <taxon>Magnoliopsida</taxon>
        <taxon>Liliopsida</taxon>
        <taxon>Poales</taxon>
        <taxon>Poaceae</taxon>
        <taxon>BOP clade</taxon>
        <taxon>Oryzoideae</taxon>
        <taxon>Oryzeae</taxon>
        <taxon>Oryzinae</taxon>
        <taxon>Oryza</taxon>
        <taxon>Oryza meyeriana</taxon>
    </lineage>
</organism>
<gene>
    <name evidence="2" type="ORF">E2562_026255</name>
</gene>
<keyword evidence="3" id="KW-1185">Reference proteome</keyword>
<keyword evidence="1" id="KW-0812">Transmembrane</keyword>
<feature type="transmembrane region" description="Helical" evidence="1">
    <location>
        <begin position="6"/>
        <end position="30"/>
    </location>
</feature>
<dbReference type="AlphaFoldDB" id="A0A6G1CJS2"/>
<keyword evidence="1" id="KW-0472">Membrane</keyword>